<accession>A0A1I7ZKD7</accession>
<dbReference type="AlphaFoldDB" id="A0A1I7ZKD7"/>
<feature type="region of interest" description="Disordered" evidence="1">
    <location>
        <begin position="551"/>
        <end position="600"/>
    </location>
</feature>
<reference evidence="3" key="1">
    <citation type="submission" date="2016-11" db="UniProtKB">
        <authorList>
            <consortium name="WormBaseParasite"/>
        </authorList>
    </citation>
    <scope>IDENTIFICATION</scope>
</reference>
<feature type="compositionally biased region" description="Polar residues" evidence="1">
    <location>
        <begin position="38"/>
        <end position="53"/>
    </location>
</feature>
<feature type="compositionally biased region" description="Low complexity" evidence="1">
    <location>
        <begin position="144"/>
        <end position="155"/>
    </location>
</feature>
<dbReference type="Proteomes" id="UP000095287">
    <property type="component" value="Unplaced"/>
</dbReference>
<feature type="compositionally biased region" description="Low complexity" evidence="1">
    <location>
        <begin position="562"/>
        <end position="584"/>
    </location>
</feature>
<evidence type="ECO:0000256" key="1">
    <source>
        <dbReference type="SAM" id="MobiDB-lite"/>
    </source>
</evidence>
<evidence type="ECO:0000313" key="3">
    <source>
        <dbReference type="WBParaSite" id="L893_g27178.t1"/>
    </source>
</evidence>
<organism evidence="2 3">
    <name type="scientific">Steinernema glaseri</name>
    <dbReference type="NCBI Taxonomy" id="37863"/>
    <lineage>
        <taxon>Eukaryota</taxon>
        <taxon>Metazoa</taxon>
        <taxon>Ecdysozoa</taxon>
        <taxon>Nematoda</taxon>
        <taxon>Chromadorea</taxon>
        <taxon>Rhabditida</taxon>
        <taxon>Tylenchina</taxon>
        <taxon>Panagrolaimomorpha</taxon>
        <taxon>Strongyloidoidea</taxon>
        <taxon>Steinernematidae</taxon>
        <taxon>Steinernema</taxon>
    </lineage>
</organism>
<feature type="region of interest" description="Disordered" evidence="1">
    <location>
        <begin position="1"/>
        <end position="56"/>
    </location>
</feature>
<feature type="compositionally biased region" description="Basic and acidic residues" evidence="1">
    <location>
        <begin position="480"/>
        <end position="491"/>
    </location>
</feature>
<feature type="region of interest" description="Disordered" evidence="1">
    <location>
        <begin position="134"/>
        <end position="164"/>
    </location>
</feature>
<feature type="region of interest" description="Disordered" evidence="1">
    <location>
        <begin position="468"/>
        <end position="538"/>
    </location>
</feature>
<keyword evidence="2" id="KW-1185">Reference proteome</keyword>
<proteinExistence type="predicted"/>
<name>A0A1I7ZKD7_9BILA</name>
<evidence type="ECO:0000313" key="2">
    <source>
        <dbReference type="Proteomes" id="UP000095287"/>
    </source>
</evidence>
<sequence length="600" mass="66739">MSSWFNYYFGSPQAGSSRAEQQSDSPERDEDDGRERASTSGFGVSPDVGSSLTDEQKDQIREVLLKAERSHKEAKVVIDAKHLSRLRTFGVQHSTVDHGDEWEQDFVVQDERLVQMDSLPETLEVTVLPAPPPSIASRCVGDKSSSQASSGRTSSLDQYSETQSPAQFIAEPSSYFSSSMCLLSTRINQWIKTLDTDEQICVNLDDEAINEGTDGATLEEEYEYRNFRSEELFVPESNEPEPNVQLDIYIDEVIEQAVLQSGEELKIHLENLLQLIDNFAQILTEEALTRSFIELKVLFATPPVTCALQPRLNSVNNCSNISSSFLFTKPTEQGQIFYVVSISDTDQTTATSKEQCHHCSDSDSEESEMCYSILSESEEPIENLEKSEIRNRTIVVARWIQSTFGQYGDQANGGTAPNEIDAESPTEYTQLKYTRAHDDSGLFIEKSNSTSSAEIERGGLQDYAIQHKRSQHITGKKQSGRSDVDTEHSSDSSEPENVNIEIPQQHISFDNNSSATSGVDRSFETEDEEPNAITNKTLRKYTHVQHETYATEEQKAAEQLNSARDSPSPVSSSITGQSSATSGADLEQSFDTDYGVPFAE</sequence>
<feature type="compositionally biased region" description="Polar residues" evidence="1">
    <location>
        <begin position="505"/>
        <end position="519"/>
    </location>
</feature>
<protein>
    <submittedName>
        <fullName evidence="3">Protein unc-13 homolog A</fullName>
    </submittedName>
</protein>
<feature type="compositionally biased region" description="Basic residues" evidence="1">
    <location>
        <begin position="468"/>
        <end position="479"/>
    </location>
</feature>
<dbReference type="WBParaSite" id="L893_g27178.t1">
    <property type="protein sequence ID" value="L893_g27178.t1"/>
    <property type="gene ID" value="L893_g27178"/>
</dbReference>
<feature type="compositionally biased region" description="Polar residues" evidence="1">
    <location>
        <begin position="13"/>
        <end position="24"/>
    </location>
</feature>